<reference evidence="9 10" key="1">
    <citation type="submission" date="2018-10" db="EMBL/GenBank/DDBJ databases">
        <title>Genome assembly for a Yunnan-Guizhou Plateau 3E fish, Anabarilius grahami (Regan), and its evolutionary and genetic applications.</title>
        <authorList>
            <person name="Jiang W."/>
        </authorList>
    </citation>
    <scope>NUCLEOTIDE SEQUENCE [LARGE SCALE GENOMIC DNA]</scope>
    <source>
        <strain evidence="9">AG-KIZ</strain>
        <tissue evidence="9">Muscle</tissue>
    </source>
</reference>
<dbReference type="Pfam" id="PF06246">
    <property type="entry name" value="Isy1"/>
    <property type="match status" value="1"/>
</dbReference>
<dbReference type="InterPro" id="IPR029012">
    <property type="entry name" value="Helix_hairpin_bin_sf"/>
</dbReference>
<comment type="similarity">
    <text evidence="2">Belongs to the ISY1 family.</text>
</comment>
<dbReference type="Proteomes" id="UP000281406">
    <property type="component" value="Unassembled WGS sequence"/>
</dbReference>
<comment type="subunit">
    <text evidence="6">Identified in the spliceosome C complex. Component of the XAB2 complex, a multimeric protein complex composed of XAB2, PRPF19, AQR, ZNF830, ISY1, and PPIE. Identified in a pentameric intron-binding (IB) complex composed of AQR, XAB2, ISY1, ZNF830 and PPIE that is incorporated into the spliceosome as a preassembled complex. The IB complex does not contain PRPF19. Interacts with CPSF3; this interaction is in an RNA independent manner. Interacts with the microprocessor complex subunits DGCR8 and DROSHA; this interaction is in an RNA dependent manner.</text>
</comment>
<dbReference type="SUPFAM" id="SSF56784">
    <property type="entry name" value="HAD-like"/>
    <property type="match status" value="1"/>
</dbReference>
<comment type="similarity">
    <text evidence="3">Belongs to the HAD-like hydrolase superfamily.</text>
</comment>
<dbReference type="InterPro" id="IPR006357">
    <property type="entry name" value="HAD-SF_hydro_IIA"/>
</dbReference>
<evidence type="ECO:0000313" key="10">
    <source>
        <dbReference type="Proteomes" id="UP000281406"/>
    </source>
</evidence>
<keyword evidence="10" id="KW-1185">Reference proteome</keyword>
<dbReference type="Gene3D" id="1.10.287.660">
    <property type="entry name" value="Helix hairpin bin"/>
    <property type="match status" value="1"/>
</dbReference>
<dbReference type="EMBL" id="RJVU01049641">
    <property type="protein sequence ID" value="ROL42425.1"/>
    <property type="molecule type" value="Genomic_DNA"/>
</dbReference>
<dbReference type="InterPro" id="IPR037200">
    <property type="entry name" value="Isy1_sf"/>
</dbReference>
<keyword evidence="4" id="KW-0732">Signal</keyword>
<comment type="caution">
    <text evidence="9">The sequence shown here is derived from an EMBL/GenBank/DDBJ whole genome shotgun (WGS) entry which is preliminary data.</text>
</comment>
<comment type="subcellular location">
    <subcellularLocation>
        <location evidence="1">Nucleus</location>
    </subcellularLocation>
</comment>
<dbReference type="InterPro" id="IPR009360">
    <property type="entry name" value="Isy1"/>
</dbReference>
<dbReference type="OrthoDB" id="10251048at2759"/>
<dbReference type="AlphaFoldDB" id="A0A3N0Y886"/>
<dbReference type="InterPro" id="IPR023214">
    <property type="entry name" value="HAD_sf"/>
</dbReference>
<evidence type="ECO:0000256" key="4">
    <source>
        <dbReference type="ARBA" id="ARBA00022729"/>
    </source>
</evidence>
<proteinExistence type="inferred from homology"/>
<evidence type="ECO:0000256" key="8">
    <source>
        <dbReference type="ARBA" id="ARBA00070851"/>
    </source>
</evidence>
<accession>A0A3N0Y886</accession>
<dbReference type="InterPro" id="IPR006353">
    <property type="entry name" value="HAD-SF_hydro_IIA_CECR5"/>
</dbReference>
<keyword evidence="9" id="KW-0378">Hydrolase</keyword>
<sequence>MYGSSRAVRSAQRIAQAVETTQDTAPTYDRTASITRLSIPGTTVKREAGGETTMLAEEVMCEPTSCHDVPILSGKQWLIGMRMRAERRPFLASECNELPKAEKWRRQIISEISKKVAQIQNAGLGEFKIRDLNDEINKLLREKGHWEVRIKELGGPDYRRVGPKMLDHEGKEVPGNRGYKYFGAAKDLPGVRELFETEPVPPPRKTRAELMKDVDAEYYGYRDEDDGVLVPLEQEYEKQVIAEAVEKWKADKEARLAAGVGVKDPEEEEEHIYAVRDEESDDEAGEQMDGEDGAQSFFAHVPVPSQKEIEEALVRRKKMELLQKYASESLMAQSEEAKTFGPPPLCRHIAPLQKLHGETGRSRNRPEKRIEMKAFNALLRSSSGVCSRHAQRVAALGRCGMCSKLEPSFGLLFDIDGVLVRGKTPIPAAKRAFQKLVDAKGQFLVPVVFVTNAGNCLRQKKADQLSHILGVPISQDQVMMSHSPLRMFKKYHDKYVLVSGQGPVLDIAKNVGFTNVVSIDMLRESFPLLDMVDHNRRPKLPSSPVVNLPRVEAVVLFGEPIRWETNLQLIVDVLLTNGNLSNVYESRHNAHLPLLACNMDLMWMAEAHSPRFGHGTFMVCLESIYKKITGQDLKYEALMGKPSELTYHFAEYLIREQAAERGWRQPIRSLYAVGDNLMTDIYGANLYNRYLEDRLARKTRAVANMVTGTGTPTTLPQEEDMDNDWESELASPSATSCKSILVCTGVYNPHMELPKDANQCIKETVFHGHRDFRFDPALVEPEKIVQDVDAAVELIFEMEKFGTAV</sequence>
<evidence type="ECO:0000256" key="5">
    <source>
        <dbReference type="ARBA" id="ARBA00023242"/>
    </source>
</evidence>
<evidence type="ECO:0000256" key="3">
    <source>
        <dbReference type="ARBA" id="ARBA00007958"/>
    </source>
</evidence>
<gene>
    <name evidence="9" type="ORF">DPX16_8115</name>
</gene>
<dbReference type="FunFam" id="1.10.287.660:FF:000001">
    <property type="entry name" value="pre-mRNA-splicing factor ISY1 homolog"/>
    <property type="match status" value="1"/>
</dbReference>
<dbReference type="SUPFAM" id="SSF140102">
    <property type="entry name" value="ISY1 domain-like"/>
    <property type="match status" value="1"/>
</dbReference>
<dbReference type="NCBIfam" id="TIGR01460">
    <property type="entry name" value="HAD-SF-IIA"/>
    <property type="match status" value="1"/>
</dbReference>
<evidence type="ECO:0000256" key="7">
    <source>
        <dbReference type="ARBA" id="ARBA00069384"/>
    </source>
</evidence>
<dbReference type="GO" id="GO:0000350">
    <property type="term" value="P:generation of catalytic spliceosome for second transesterification step"/>
    <property type="evidence" value="ECO:0007669"/>
    <property type="project" value="InterPro"/>
</dbReference>
<dbReference type="CDD" id="cd07511">
    <property type="entry name" value="HAD_like"/>
    <property type="match status" value="1"/>
</dbReference>
<name>A0A3N0Y886_ANAGA</name>
<keyword evidence="5" id="KW-0539">Nucleus</keyword>
<dbReference type="GO" id="GO:0005634">
    <property type="term" value="C:nucleus"/>
    <property type="evidence" value="ECO:0007669"/>
    <property type="project" value="UniProtKB-SubCell"/>
</dbReference>
<dbReference type="Gene3D" id="3.40.50.1000">
    <property type="entry name" value="HAD superfamily/HAD-like"/>
    <property type="match status" value="2"/>
</dbReference>
<evidence type="ECO:0000256" key="1">
    <source>
        <dbReference type="ARBA" id="ARBA00004123"/>
    </source>
</evidence>
<dbReference type="NCBIfam" id="TIGR01456">
    <property type="entry name" value="CECR5"/>
    <property type="match status" value="1"/>
</dbReference>
<protein>
    <recommendedName>
        <fullName evidence="7">Haloacid dehalogenase-like hydrolase domain-containing 5</fullName>
    </recommendedName>
    <alternativeName>
        <fullName evidence="8">Pre-mRNA-splicing factor ISY1 homolog</fullName>
    </alternativeName>
</protein>
<evidence type="ECO:0000313" key="9">
    <source>
        <dbReference type="EMBL" id="ROL42425.1"/>
    </source>
</evidence>
<dbReference type="InterPro" id="IPR036412">
    <property type="entry name" value="HAD-like_sf"/>
</dbReference>
<dbReference type="GO" id="GO:0016787">
    <property type="term" value="F:hydrolase activity"/>
    <property type="evidence" value="ECO:0007669"/>
    <property type="project" value="UniProtKB-KW"/>
</dbReference>
<evidence type="ECO:0000256" key="6">
    <source>
        <dbReference type="ARBA" id="ARBA00065310"/>
    </source>
</evidence>
<organism evidence="9 10">
    <name type="scientific">Anabarilius grahami</name>
    <name type="common">Kanglang fish</name>
    <name type="synonym">Barilius grahami</name>
    <dbReference type="NCBI Taxonomy" id="495550"/>
    <lineage>
        <taxon>Eukaryota</taxon>
        <taxon>Metazoa</taxon>
        <taxon>Chordata</taxon>
        <taxon>Craniata</taxon>
        <taxon>Vertebrata</taxon>
        <taxon>Euteleostomi</taxon>
        <taxon>Actinopterygii</taxon>
        <taxon>Neopterygii</taxon>
        <taxon>Teleostei</taxon>
        <taxon>Ostariophysi</taxon>
        <taxon>Cypriniformes</taxon>
        <taxon>Xenocyprididae</taxon>
        <taxon>Xenocypridinae</taxon>
        <taxon>Xenocypridinae incertae sedis</taxon>
        <taxon>Anabarilius</taxon>
    </lineage>
</organism>
<dbReference type="PANTHER" id="PTHR13021">
    <property type="entry name" value="PRE-MRNA-SPLICING FACTOR ISY1"/>
    <property type="match status" value="1"/>
</dbReference>
<dbReference type="FunFam" id="3.40.50.1000:FF:000081">
    <property type="entry name" value="Haloacid dehalogenase like hydrolase domain containing 5"/>
    <property type="match status" value="1"/>
</dbReference>
<evidence type="ECO:0000256" key="2">
    <source>
        <dbReference type="ARBA" id="ARBA00007002"/>
    </source>
</evidence>
<dbReference type="Pfam" id="PF13344">
    <property type="entry name" value="Hydrolase_6"/>
    <property type="match status" value="1"/>
</dbReference>